<dbReference type="InterPro" id="IPR019035">
    <property type="entry name" value="Mediator_Med12"/>
</dbReference>
<feature type="non-terminal residue" evidence="10">
    <location>
        <position position="1"/>
    </location>
</feature>
<keyword evidence="7" id="KW-0539">Nucleus</keyword>
<evidence type="ECO:0000259" key="9">
    <source>
        <dbReference type="SMART" id="SM01281"/>
    </source>
</evidence>
<feature type="region of interest" description="Disordered" evidence="8">
    <location>
        <begin position="97"/>
        <end position="116"/>
    </location>
</feature>
<comment type="caution">
    <text evidence="10">The sequence shown here is derived from an EMBL/GenBank/DDBJ whole genome shotgun (WGS) entry which is preliminary data.</text>
</comment>
<evidence type="ECO:0000256" key="4">
    <source>
        <dbReference type="ARBA" id="ARBA00023015"/>
    </source>
</evidence>
<protein>
    <recommendedName>
        <fullName evidence="9">Mediator complex subunit Med12 domain-containing protein</fullName>
    </recommendedName>
</protein>
<feature type="region of interest" description="Disordered" evidence="8">
    <location>
        <begin position="1996"/>
        <end position="2078"/>
    </location>
</feature>
<feature type="region of interest" description="Disordered" evidence="8">
    <location>
        <begin position="2219"/>
        <end position="2317"/>
    </location>
</feature>
<evidence type="ECO:0000256" key="5">
    <source>
        <dbReference type="ARBA" id="ARBA00023159"/>
    </source>
</evidence>
<feature type="compositionally biased region" description="Basic and acidic residues" evidence="8">
    <location>
        <begin position="488"/>
        <end position="504"/>
    </location>
</feature>
<dbReference type="SMART" id="SM01281">
    <property type="entry name" value="Med12"/>
    <property type="match status" value="1"/>
</dbReference>
<organism evidence="10 11">
    <name type="scientific">Pristionchus mayeri</name>
    <dbReference type="NCBI Taxonomy" id="1317129"/>
    <lineage>
        <taxon>Eukaryota</taxon>
        <taxon>Metazoa</taxon>
        <taxon>Ecdysozoa</taxon>
        <taxon>Nematoda</taxon>
        <taxon>Chromadorea</taxon>
        <taxon>Rhabditida</taxon>
        <taxon>Rhabditina</taxon>
        <taxon>Diplogasteromorpha</taxon>
        <taxon>Diplogasteroidea</taxon>
        <taxon>Neodiplogasteridae</taxon>
        <taxon>Pristionchus</taxon>
    </lineage>
</organism>
<feature type="region of interest" description="Disordered" evidence="8">
    <location>
        <begin position="791"/>
        <end position="830"/>
    </location>
</feature>
<evidence type="ECO:0000256" key="6">
    <source>
        <dbReference type="ARBA" id="ARBA00023163"/>
    </source>
</evidence>
<dbReference type="Proteomes" id="UP001328107">
    <property type="component" value="Unassembled WGS sequence"/>
</dbReference>
<evidence type="ECO:0000256" key="2">
    <source>
        <dbReference type="ARBA" id="ARBA00010289"/>
    </source>
</evidence>
<proteinExistence type="inferred from homology"/>
<dbReference type="EMBL" id="BTRK01000006">
    <property type="protein sequence ID" value="GMR63040.1"/>
    <property type="molecule type" value="Genomic_DNA"/>
</dbReference>
<feature type="region of interest" description="Disordered" evidence="8">
    <location>
        <begin position="385"/>
        <end position="430"/>
    </location>
</feature>
<comment type="similarity">
    <text evidence="2">Belongs to the Mediator complex subunit 12 family.</text>
</comment>
<sequence length="2317" mass="265884">PGQTVPECRESARVCFEYSEAAFSYRRLSQPIYRRTQPPPESASADSDTEILPDAAKVAVEDGFFAGKLVCVNSWMHNTPDKRAMRGTAKTRLTNGDVYPQEVKQDEDNLSSDKLRKGFTPGPCPYEHESMNGHFDREDAHYRAAQLYMQVVQRKGEVNMITAKKPKDYVTQLPAASPMKAKDRVMWYQGLAKGKGYVALMQKPPTFKKKEHMFDYFYDFRITPTRAIWNLKLAAHIAASHSKKNKTFNGEIFTVEYAHAISRNIRQIFYKLFDMEDLDECDETNEKWWYFTRLSKTAFDEGVIDRQEYINELCNIFTDIFLRRTTGQEDTEYQLHLWMQYFHYFVPSATQNLVLARRIAVMMCQKLSLMKEEFEEEEADLLDDIREGRFGKNEGRDSERAELRQQQSASSSDSTMETDPPPPPPPKEPIISVKAEASKTAINVKMEEAGTSKSGERSTGADKPAEEVMGKRIKEEPLDEDEPVKAPGKTEVKKEEKDGEAKKETKIVYDPEHPDKFTFDVMFACEHLRQNINSLVTLLFSCIGEQPGAMVYNKYFVDLDRQPYMLTQLGGSPLDYLPCPLLDLPFDVGNEAAHDNILDLMEMHEHDIILRSEQVQNRWVPTFHTQRQHARLIDGCLDVVGYLDAFDILNKDAVEKVFTRIFMRMKYSRYAQEVCARIRLCLTWAITVQRDGQWRGWLVARVLKMLLDRRPHKEPYGYFGGTHILLIIVDFINNDLPKKGSEHYYKEFKNFCALFFELTRAEVMSHESLYETYTCYMKTYCRRNDLDPNDPIMNAYPPINDDGESKDGRRKEGDTSVGSEDFSRLDESIGSKMEVDDDDSIVEVKPEVEDAEKKKSPQENMVNVLQVDQKEKRMVSFITLPDEHSDGYGLLDEDIAPLEQLVIQLPISEDRRLMNTRTQMLYGNTLTRSNYIAAAKRCAAEYIKIIRRKMYYKWNNKNGEVRFARKSNSVQINELLQKLRQHTLFDRQQINNWVSDGFVNTLKYFTDGDSLQLPTFEALDLVCSLHEQTNNMHGFFKFLDVLVPYLPLIERVIRSLSSVIMPGLLLSQYTYVICSYLVKHFHYFVHYEKAKQVVNMLYRVMEKSLKADEFPRNGFGRTAAACIFHLREQLIRSEVVHSEEMLGGTKEFEHIFDQGDDASRGNINYNKMFMMDQLHMNKIVTLRIYEYHDFKKRLPSFNNPVSRYSFVVNAFVAASKLERDFDKLSELATFCSHWTAHYPEMANDWMGAIRALCTAKNSHMSFGFHHLLEQIDVSDCKVHYSLSTFAVLLASKYCYSIPKIISEIINSTFSSVIKKESAKSARGSSAYKDKTDYESEPNVCIALLYLAQMACGSDDPFILSEHYRGRAPVKKLLECGSADLNILSMVHWCELDRVMFPMIANIGIMNDTLQMRVSSLKDHDLKLEEVEGPELPKREYRREFLPLIVRQALISICEQDWVKDRMFKIAEVDDMAAFNQDRLKQNCLGMQLLRLGTRRRCEREILAQLSVCNGNSKKALIDKLFSVLNIWNFRATLYDLRLMIKERSPESSNKHTQQGAIAAEALMVEIAKCCRELFVQAYKSNKIIMKKDERFSFASLNNYLLIPTLINMCPTPYNMPSSFSASFKSKFLTEVCNMLDVGAEPNTERLKMSAWLINDRAFLNTIMACMKGSHEDRAAKDAFMNSLLKQIQDLSKIKENHLYHYKTAHGEERKGIFLRIQLVGYIFDEVCRMTNNTYEGWALIFFQLMLHGVVTPFRNIRMYNIVFDMLSNIIMWSLTDKQGSSPVDKDKQGPSVVQPLVEDGKNNPEVKYRFPNYMGIVKKLRKELHDTKTMMETKNLHAFLPLPKNIQQMLAFEPFGTQPSNSQRNIRLSQQANIGLRRGRPCLQVKKNADRIRITAFEMLQGYNPDHTNRRFPLMSFYMGTTLNMSMVHPYRVIQRMMGHTHTLKGCVTNPLQLEHVDKEGRMGDEGRDVFLDPVAMENVGEPPWIAKRKERQRLEAEKMKQDEERRKKREEERKARGLAPDDDSWDEERTVSMGQTVNEKDKQGEREQSVATPAALAGPEVMLKPPMSNDTKKEVKEEEVVVLNDSPLKGMVMPGATSTPMKETELSRVISQPIQQTALTAHLPPGALAAMGAQAVPPQAPPAPIKAARRRSTAKDGAEKKERKRPTKRNAPGLPPLQTSVNPPLMATPPKPGMLMNPGMIGQPNMGMNPAYQQSSMHHTGIMGAPDWSTQSQQQMQSDFGPPQSQTTSGPATTLSQLMGHHQPGQPQPQQQPTHLQQTLQQQQMAATAGTTSQQHPSMMQQQPGMSQQQQQQMMM</sequence>
<feature type="non-terminal residue" evidence="10">
    <location>
        <position position="2317"/>
    </location>
</feature>
<evidence type="ECO:0000256" key="1">
    <source>
        <dbReference type="ARBA" id="ARBA00004123"/>
    </source>
</evidence>
<feature type="compositionally biased region" description="Basic and acidic residues" evidence="8">
    <location>
        <begin position="803"/>
        <end position="814"/>
    </location>
</feature>
<keyword evidence="4" id="KW-0805">Transcription regulation</keyword>
<keyword evidence="5" id="KW-0010">Activator</keyword>
<dbReference type="GO" id="GO:0003712">
    <property type="term" value="F:transcription coregulator activity"/>
    <property type="evidence" value="ECO:0007669"/>
    <property type="project" value="InterPro"/>
</dbReference>
<comment type="subcellular location">
    <subcellularLocation>
        <location evidence="1">Nucleus</location>
    </subcellularLocation>
</comment>
<evidence type="ECO:0000256" key="3">
    <source>
        <dbReference type="ARBA" id="ARBA00022491"/>
    </source>
</evidence>
<evidence type="ECO:0000313" key="10">
    <source>
        <dbReference type="EMBL" id="GMR63040.1"/>
    </source>
</evidence>
<feature type="compositionally biased region" description="Low complexity" evidence="8">
    <location>
        <begin position="2258"/>
        <end position="2317"/>
    </location>
</feature>
<dbReference type="GO" id="GO:0006357">
    <property type="term" value="P:regulation of transcription by RNA polymerase II"/>
    <property type="evidence" value="ECO:0007669"/>
    <property type="project" value="InterPro"/>
</dbReference>
<feature type="compositionally biased region" description="Basic and acidic residues" evidence="8">
    <location>
        <begin position="1996"/>
        <end position="2016"/>
    </location>
</feature>
<feature type="compositionally biased region" description="Basic and acidic residues" evidence="8">
    <location>
        <begin position="2039"/>
        <end position="2049"/>
    </location>
</feature>
<feature type="compositionally biased region" description="Polar residues" evidence="8">
    <location>
        <begin position="2229"/>
        <end position="2257"/>
    </location>
</feature>
<gene>
    <name evidence="10" type="ORF">PMAYCL1PPCAC_33235</name>
</gene>
<feature type="compositionally biased region" description="Basic and acidic residues" evidence="8">
    <location>
        <begin position="385"/>
        <end position="403"/>
    </location>
</feature>
<name>A0AAN5DIC1_9BILA</name>
<dbReference type="InterPro" id="IPR021990">
    <property type="entry name" value="Mediator_Med12_LCEWAV"/>
</dbReference>
<feature type="compositionally biased region" description="Polar residues" evidence="8">
    <location>
        <begin position="404"/>
        <end position="417"/>
    </location>
</feature>
<dbReference type="GO" id="GO:0016592">
    <property type="term" value="C:mediator complex"/>
    <property type="evidence" value="ECO:0007669"/>
    <property type="project" value="InterPro"/>
</dbReference>
<keyword evidence="11" id="KW-1185">Reference proteome</keyword>
<accession>A0AAN5DIC1</accession>
<feature type="region of interest" description="Disordered" evidence="8">
    <location>
        <begin position="446"/>
        <end position="504"/>
    </location>
</feature>
<evidence type="ECO:0000256" key="7">
    <source>
        <dbReference type="ARBA" id="ARBA00023242"/>
    </source>
</evidence>
<reference evidence="11" key="1">
    <citation type="submission" date="2022-10" db="EMBL/GenBank/DDBJ databases">
        <title>Genome assembly of Pristionchus species.</title>
        <authorList>
            <person name="Yoshida K."/>
            <person name="Sommer R.J."/>
        </authorList>
    </citation>
    <scope>NUCLEOTIDE SEQUENCE [LARGE SCALE GENOMIC DNA]</scope>
    <source>
        <strain evidence="11">RS5460</strain>
    </source>
</reference>
<feature type="compositionally biased region" description="Pro residues" evidence="8">
    <location>
        <begin position="419"/>
        <end position="428"/>
    </location>
</feature>
<feature type="compositionally biased region" description="Basic and acidic residues" evidence="8">
    <location>
        <begin position="446"/>
        <end position="476"/>
    </location>
</feature>
<feature type="domain" description="Mediator complex subunit Med12" evidence="9">
    <location>
        <begin position="172"/>
        <end position="232"/>
    </location>
</feature>
<evidence type="ECO:0000256" key="8">
    <source>
        <dbReference type="SAM" id="MobiDB-lite"/>
    </source>
</evidence>
<keyword evidence="3" id="KW-0678">Repressor</keyword>
<feature type="compositionally biased region" description="Basic and acidic residues" evidence="8">
    <location>
        <begin position="103"/>
        <end position="116"/>
    </location>
</feature>
<feature type="region of interest" description="Disordered" evidence="8">
    <location>
        <begin position="2134"/>
        <end position="2191"/>
    </location>
</feature>
<dbReference type="Pfam" id="PF12145">
    <property type="entry name" value="Med12-LCEWAV"/>
    <property type="match status" value="1"/>
</dbReference>
<keyword evidence="6" id="KW-0804">Transcription</keyword>
<evidence type="ECO:0000313" key="11">
    <source>
        <dbReference type="Proteomes" id="UP001328107"/>
    </source>
</evidence>